<gene>
    <name evidence="1" type="ORF">LAZ67_21001110</name>
</gene>
<dbReference type="EMBL" id="CP092883">
    <property type="protein sequence ID" value="UYV82139.1"/>
    <property type="molecule type" value="Genomic_DNA"/>
</dbReference>
<reference evidence="1 2" key="1">
    <citation type="submission" date="2022-01" db="EMBL/GenBank/DDBJ databases">
        <title>A chromosomal length assembly of Cordylochernes scorpioides.</title>
        <authorList>
            <person name="Zeh D."/>
            <person name="Zeh J."/>
        </authorList>
    </citation>
    <scope>NUCLEOTIDE SEQUENCE [LARGE SCALE GENOMIC DNA]</scope>
    <source>
        <strain evidence="1">IN4F17</strain>
        <tissue evidence="1">Whole Body</tissue>
    </source>
</reference>
<proteinExistence type="predicted"/>
<accession>A0ABY6LLR3</accession>
<sequence>MLFNAIHSVIYRLQAVIENEGCHIEQGLGNVETKRAYPVDNEVKRRPDKRRQTSDDVRAYPANMRSTVASTRRQTSGDVTLEHIKRACPAAKVVSQFSGCKTAAADRSLARYSLMFIEIVVILRHVIVLLEPWRRTLGLGNSGADSLPVM</sequence>
<protein>
    <submittedName>
        <fullName evidence="1">Uncharacterized protein</fullName>
    </submittedName>
</protein>
<organism evidence="1 2">
    <name type="scientific">Cordylochernes scorpioides</name>
    <dbReference type="NCBI Taxonomy" id="51811"/>
    <lineage>
        <taxon>Eukaryota</taxon>
        <taxon>Metazoa</taxon>
        <taxon>Ecdysozoa</taxon>
        <taxon>Arthropoda</taxon>
        <taxon>Chelicerata</taxon>
        <taxon>Arachnida</taxon>
        <taxon>Pseudoscorpiones</taxon>
        <taxon>Cheliferoidea</taxon>
        <taxon>Chernetidae</taxon>
        <taxon>Cordylochernes</taxon>
    </lineage>
</organism>
<evidence type="ECO:0000313" key="2">
    <source>
        <dbReference type="Proteomes" id="UP001235939"/>
    </source>
</evidence>
<dbReference type="Proteomes" id="UP001235939">
    <property type="component" value="Chromosome 21"/>
</dbReference>
<name>A0ABY6LLR3_9ARAC</name>
<evidence type="ECO:0000313" key="1">
    <source>
        <dbReference type="EMBL" id="UYV82139.1"/>
    </source>
</evidence>
<keyword evidence="2" id="KW-1185">Reference proteome</keyword>